<comment type="caution">
    <text evidence="2">The sequence shown here is derived from an EMBL/GenBank/DDBJ whole genome shotgun (WGS) entry which is preliminary data.</text>
</comment>
<name>A0A7C5SZ33_9AQUI</name>
<evidence type="ECO:0000256" key="1">
    <source>
        <dbReference type="SAM" id="MobiDB-lite"/>
    </source>
</evidence>
<dbReference type="AlphaFoldDB" id="A0A7C5SZ33"/>
<sequence length="158" mass="18935">MESVEEIVKEVRLLLQQEDVPFREIMDLLLLAISLMKEELYSLLGIEEKPKNPQKRESPQRAEAQEEEDFEEENLPCVHFVRVGRPAGRKDTEPRMSLREFFEKEIIPLHKETDWEEKAREVRERILRGEFVLTSLEDFLGYLYAYMLFEDVPEYVWV</sequence>
<proteinExistence type="predicted"/>
<reference evidence="2" key="1">
    <citation type="journal article" date="2020" name="mSystems">
        <title>Genome- and Community-Level Interaction Insights into Carbon Utilization and Element Cycling Functions of Hydrothermarchaeota in Hydrothermal Sediment.</title>
        <authorList>
            <person name="Zhou Z."/>
            <person name="Liu Y."/>
            <person name="Xu W."/>
            <person name="Pan J."/>
            <person name="Luo Z.H."/>
            <person name="Li M."/>
        </authorList>
    </citation>
    <scope>NUCLEOTIDE SEQUENCE [LARGE SCALE GENOMIC DNA]</scope>
    <source>
        <strain evidence="2">SpSt-114</strain>
    </source>
</reference>
<feature type="region of interest" description="Disordered" evidence="1">
    <location>
        <begin position="49"/>
        <end position="72"/>
    </location>
</feature>
<accession>A0A7C5SZ33</accession>
<gene>
    <name evidence="2" type="ORF">ENN04_07745</name>
</gene>
<organism evidence="2">
    <name type="scientific">Thermocrinis ruber</name>
    <dbReference type="NCBI Taxonomy" id="75906"/>
    <lineage>
        <taxon>Bacteria</taxon>
        <taxon>Pseudomonadati</taxon>
        <taxon>Aquificota</taxon>
        <taxon>Aquificia</taxon>
        <taxon>Aquificales</taxon>
        <taxon>Aquificaceae</taxon>
        <taxon>Thermocrinis</taxon>
    </lineage>
</organism>
<feature type="compositionally biased region" description="Basic and acidic residues" evidence="1">
    <location>
        <begin position="49"/>
        <end position="64"/>
    </location>
</feature>
<protein>
    <submittedName>
        <fullName evidence="2">Uncharacterized protein</fullName>
    </submittedName>
</protein>
<evidence type="ECO:0000313" key="2">
    <source>
        <dbReference type="EMBL" id="HHO74505.1"/>
    </source>
</evidence>
<dbReference type="EMBL" id="DSAC01000095">
    <property type="protein sequence ID" value="HHO74505.1"/>
    <property type="molecule type" value="Genomic_DNA"/>
</dbReference>